<organism evidence="1 2">
    <name type="scientific">Symbiodinium pilosum</name>
    <name type="common">Dinoflagellate</name>
    <dbReference type="NCBI Taxonomy" id="2952"/>
    <lineage>
        <taxon>Eukaryota</taxon>
        <taxon>Sar</taxon>
        <taxon>Alveolata</taxon>
        <taxon>Dinophyceae</taxon>
        <taxon>Suessiales</taxon>
        <taxon>Symbiodiniaceae</taxon>
        <taxon>Symbiodinium</taxon>
    </lineage>
</organism>
<name>A0A812MJJ8_SYMPI</name>
<dbReference type="Proteomes" id="UP000649617">
    <property type="component" value="Unassembled WGS sequence"/>
</dbReference>
<reference evidence="1" key="1">
    <citation type="submission" date="2021-02" db="EMBL/GenBank/DDBJ databases">
        <authorList>
            <person name="Dougan E. K."/>
            <person name="Rhodes N."/>
            <person name="Thang M."/>
            <person name="Chan C."/>
        </authorList>
    </citation>
    <scope>NUCLEOTIDE SEQUENCE</scope>
</reference>
<evidence type="ECO:0000313" key="1">
    <source>
        <dbReference type="EMBL" id="CAE7266284.1"/>
    </source>
</evidence>
<proteinExistence type="predicted"/>
<dbReference type="EMBL" id="CAJNIZ010008335">
    <property type="protein sequence ID" value="CAE7266284.1"/>
    <property type="molecule type" value="Genomic_DNA"/>
</dbReference>
<dbReference type="AlphaFoldDB" id="A0A812MJJ8"/>
<keyword evidence="2" id="KW-1185">Reference proteome</keyword>
<sequence length="617" mass="69526">MEGYFLKHSPLIFKIGITHDPIFRWANDVYGYGVARDSWAEMVVLYLSASCSSAVRVAANVVRDTGSSVRGLGKFAKKSTKNAERNLHRVISKQMKLSLPIPITKLGRGDLAHGILRLRDWMQFLVDKNCFHIIAGLVKPDPDREQSILKAFWAKYRQTNADHPVFSMPLDLSRTAPLLYHGDEGRGRRRTPFLVTSFHSLLGRGVRAGLQAQAKSGVKKTYLKLRPNFIGHSYTSRFLQAAMPKKVFQNEDVFQAVLRQCAAEAEFLQTVGVKHKYTGQRYFAVVLNVCGDWAWLYKAGNLTRSYNHLVKTTRDVANPAGICHLCRAGTSGISFEDIHLRNPAWLETTFLDSPFDDPSPLCRLLHRPGKLPGLFAFDLWHSWHLGVGKAFVASAAVLLSLQYPGRSKSSRFQQLSADYLAFCSEKKIPPILSKVTSDTMGFESMNVYPMANWFKGALTTNFCYFLDHKLNSDDCTDEMLKMCGEAVKSINACISGLYEGDVFLAPSTAQLLGEQGMRFLRRYAALARAACEREHALFTLLPKHHVLHHAFLYLLQHNNCEVVNPMCYSAQVDEDYIGKNSRVSRRVHPSTCVQRCLERHLELAYAKYVEAGYLIEG</sequence>
<evidence type="ECO:0000313" key="2">
    <source>
        <dbReference type="Proteomes" id="UP000649617"/>
    </source>
</evidence>
<accession>A0A812MJJ8</accession>
<comment type="caution">
    <text evidence="1">The sequence shown here is derived from an EMBL/GenBank/DDBJ whole genome shotgun (WGS) entry which is preliminary data.</text>
</comment>
<gene>
    <name evidence="1" type="ORF">SPIL2461_LOCUS5758</name>
</gene>
<dbReference type="OrthoDB" id="406440at2759"/>
<protein>
    <submittedName>
        <fullName evidence="1">Uncharacterized protein</fullName>
    </submittedName>
</protein>